<name>A0ABW3JSB9_9FLAO</name>
<dbReference type="InterPro" id="IPR010295">
    <property type="entry name" value="DUF898"/>
</dbReference>
<dbReference type="EMBL" id="JBHTJR010000044">
    <property type="protein sequence ID" value="MFD0993026.1"/>
    <property type="molecule type" value="Genomic_DNA"/>
</dbReference>
<feature type="transmembrane region" description="Helical" evidence="1">
    <location>
        <begin position="149"/>
        <end position="170"/>
    </location>
</feature>
<proteinExistence type="predicted"/>
<keyword evidence="1" id="KW-1133">Transmembrane helix</keyword>
<feature type="transmembrane region" description="Helical" evidence="1">
    <location>
        <begin position="76"/>
        <end position="95"/>
    </location>
</feature>
<feature type="transmembrane region" description="Helical" evidence="1">
    <location>
        <begin position="24"/>
        <end position="44"/>
    </location>
</feature>
<keyword evidence="3" id="KW-1185">Reference proteome</keyword>
<sequence>MEVISGLNTEKKRFKYFGKGSEFALIYFKNLLLTIVTLGLYYPWARVEKLKYHYQSTDLDNTRFVFHGTGNEVFKGFIKVYVIFIALYLFLLYGMQTGSGTMAAISVGTFYLFLIGIIPFAIHGAARYRSSRSSWKGIHFKYLGDRMELFWKCVTGFLLTIVTFGIYGAWFSVDIRKYILSHLRFGNLSFDFTGKGETLFWINLKMVLLMYPTLGIYSFWYYKNLYAFYANNTEITQNGKKVNFSFNMKAGDIFELVVVNFLIIAFTFGIGTPWVVVRTFQFIFRFLEIEEGLDTNNIQQVSYDNYDDAAGEDMLDFLDFDFL</sequence>
<evidence type="ECO:0000313" key="3">
    <source>
        <dbReference type="Proteomes" id="UP001597062"/>
    </source>
</evidence>
<protein>
    <submittedName>
        <fullName evidence="2">YjgN family protein</fullName>
    </submittedName>
</protein>
<evidence type="ECO:0000313" key="2">
    <source>
        <dbReference type="EMBL" id="MFD0993026.1"/>
    </source>
</evidence>
<accession>A0ABW3JSB9</accession>
<organism evidence="2 3">
    <name type="scientific">Tenacibaculum geojense</name>
    <dbReference type="NCBI Taxonomy" id="915352"/>
    <lineage>
        <taxon>Bacteria</taxon>
        <taxon>Pseudomonadati</taxon>
        <taxon>Bacteroidota</taxon>
        <taxon>Flavobacteriia</taxon>
        <taxon>Flavobacteriales</taxon>
        <taxon>Flavobacteriaceae</taxon>
        <taxon>Tenacibaculum</taxon>
    </lineage>
</organism>
<dbReference type="Pfam" id="PF05987">
    <property type="entry name" value="DUF898"/>
    <property type="match status" value="2"/>
</dbReference>
<comment type="caution">
    <text evidence="2">The sequence shown here is derived from an EMBL/GenBank/DDBJ whole genome shotgun (WGS) entry which is preliminary data.</text>
</comment>
<dbReference type="Proteomes" id="UP001597062">
    <property type="component" value="Unassembled WGS sequence"/>
</dbReference>
<evidence type="ECO:0000256" key="1">
    <source>
        <dbReference type="SAM" id="Phobius"/>
    </source>
</evidence>
<keyword evidence="1" id="KW-0812">Transmembrane</keyword>
<keyword evidence="1" id="KW-0472">Membrane</keyword>
<feature type="transmembrane region" description="Helical" evidence="1">
    <location>
        <begin position="199"/>
        <end position="222"/>
    </location>
</feature>
<dbReference type="RefSeq" id="WP_386106885.1">
    <property type="nucleotide sequence ID" value="NZ_JBHTJR010000044.1"/>
</dbReference>
<gene>
    <name evidence="2" type="ORF">ACFQ1U_07395</name>
</gene>
<reference evidence="3" key="1">
    <citation type="journal article" date="2019" name="Int. J. Syst. Evol. Microbiol.">
        <title>The Global Catalogue of Microorganisms (GCM) 10K type strain sequencing project: providing services to taxonomists for standard genome sequencing and annotation.</title>
        <authorList>
            <consortium name="The Broad Institute Genomics Platform"/>
            <consortium name="The Broad Institute Genome Sequencing Center for Infectious Disease"/>
            <person name="Wu L."/>
            <person name="Ma J."/>
        </authorList>
    </citation>
    <scope>NUCLEOTIDE SEQUENCE [LARGE SCALE GENOMIC DNA]</scope>
    <source>
        <strain evidence="3">CCUG 60527</strain>
    </source>
</reference>
<feature type="transmembrane region" description="Helical" evidence="1">
    <location>
        <begin position="101"/>
        <end position="128"/>
    </location>
</feature>
<feature type="transmembrane region" description="Helical" evidence="1">
    <location>
        <begin position="253"/>
        <end position="276"/>
    </location>
</feature>